<dbReference type="AlphaFoldDB" id="A0A3D9H6I8"/>
<comment type="caution">
    <text evidence="2">The sequence shown here is derived from an EMBL/GenBank/DDBJ whole genome shotgun (WGS) entry which is preliminary data.</text>
</comment>
<protein>
    <submittedName>
        <fullName evidence="2">Uncharacterized protein</fullName>
    </submittedName>
</protein>
<dbReference type="InterPro" id="IPR045749">
    <property type="entry name" value="DUF6090"/>
</dbReference>
<dbReference type="RefSeq" id="WP_115817163.1">
    <property type="nucleotide sequence ID" value="NZ_QRDV01000003.1"/>
</dbReference>
<evidence type="ECO:0000313" key="2">
    <source>
        <dbReference type="EMBL" id="RED44566.1"/>
    </source>
</evidence>
<evidence type="ECO:0000256" key="1">
    <source>
        <dbReference type="SAM" id="Phobius"/>
    </source>
</evidence>
<name>A0A3D9H6I8_9FLAO</name>
<evidence type="ECO:0000313" key="3">
    <source>
        <dbReference type="Proteomes" id="UP000256980"/>
    </source>
</evidence>
<dbReference type="Pfam" id="PF19578">
    <property type="entry name" value="DUF6090"/>
    <property type="match status" value="1"/>
</dbReference>
<dbReference type="Proteomes" id="UP000256980">
    <property type="component" value="Unassembled WGS sequence"/>
</dbReference>
<sequence length="238" mass="27881">MIKFFRKIRQNLLNEGKASKYFKYAIGEIVLVVIGILIALQFNDWNDARKNQNYEQEILLLIKQNLENDSIVLTDRLKKSKQANILTDQLLEQVALGNYGDSLNYWMGKIICFERFKSQSSAFEVLKSKGIETISNNELQLALISYYDEVLYNVYQAFNDVETSFKTDWHPVIKQEFSDFKWREYCKPTDSKAFFETPSNLTFFKLYKDNRLGNVTNIELALEKISEIKKLSKTTKND</sequence>
<keyword evidence="1" id="KW-0472">Membrane</keyword>
<organism evidence="2 3">
    <name type="scientific">Winogradskyella eximia</name>
    <dbReference type="NCBI Taxonomy" id="262006"/>
    <lineage>
        <taxon>Bacteria</taxon>
        <taxon>Pseudomonadati</taxon>
        <taxon>Bacteroidota</taxon>
        <taxon>Flavobacteriia</taxon>
        <taxon>Flavobacteriales</taxon>
        <taxon>Flavobacteriaceae</taxon>
        <taxon>Winogradskyella</taxon>
    </lineage>
</organism>
<keyword evidence="1" id="KW-0812">Transmembrane</keyword>
<dbReference type="OrthoDB" id="821805at2"/>
<keyword evidence="3" id="KW-1185">Reference proteome</keyword>
<gene>
    <name evidence="2" type="ORF">DFQ10_103253</name>
</gene>
<keyword evidence="1" id="KW-1133">Transmembrane helix</keyword>
<reference evidence="2 3" key="1">
    <citation type="submission" date="2018-07" db="EMBL/GenBank/DDBJ databases">
        <title>Genomic Encyclopedia of Type Strains, Phase III (KMG-III): the genomes of soil and plant-associated and newly described type strains.</title>
        <authorList>
            <person name="Whitman W."/>
        </authorList>
    </citation>
    <scope>NUCLEOTIDE SEQUENCE [LARGE SCALE GENOMIC DNA]</scope>
    <source>
        <strain evidence="2 3">CECT 7946</strain>
    </source>
</reference>
<dbReference type="EMBL" id="QRDV01000003">
    <property type="protein sequence ID" value="RED44566.1"/>
    <property type="molecule type" value="Genomic_DNA"/>
</dbReference>
<proteinExistence type="predicted"/>
<accession>A0A3D9H6I8</accession>
<feature type="transmembrane region" description="Helical" evidence="1">
    <location>
        <begin position="21"/>
        <end position="42"/>
    </location>
</feature>